<organism evidence="5">
    <name type="scientific">uncultured Caudovirales phage</name>
    <dbReference type="NCBI Taxonomy" id="2100421"/>
    <lineage>
        <taxon>Viruses</taxon>
        <taxon>Duplodnaviria</taxon>
        <taxon>Heunggongvirae</taxon>
        <taxon>Uroviricota</taxon>
        <taxon>Caudoviricetes</taxon>
        <taxon>Peduoviridae</taxon>
        <taxon>Maltschvirus</taxon>
        <taxon>Maltschvirus maltsch</taxon>
    </lineage>
</organism>
<comment type="similarity">
    <text evidence="1">Belongs to the bacterial ribosomal protein bS21 family.</text>
</comment>
<evidence type="ECO:0000256" key="1">
    <source>
        <dbReference type="ARBA" id="ARBA00006640"/>
    </source>
</evidence>
<dbReference type="EMBL" id="LR797824">
    <property type="protein sequence ID" value="CAB4241674.1"/>
    <property type="molecule type" value="Genomic_DNA"/>
</dbReference>
<accession>A0A6J5TBL0</accession>
<evidence type="ECO:0000313" key="5">
    <source>
        <dbReference type="EMBL" id="CAB4241674.1"/>
    </source>
</evidence>
<evidence type="ECO:0000256" key="2">
    <source>
        <dbReference type="ARBA" id="ARBA00022980"/>
    </source>
</evidence>
<proteinExistence type="inferred from homology"/>
<protein>
    <submittedName>
        <fullName evidence="5">RpsU Ribosomal protein S21</fullName>
    </submittedName>
</protein>
<feature type="region of interest" description="Disordered" evidence="4">
    <location>
        <begin position="1"/>
        <end position="23"/>
    </location>
</feature>
<sequence length="90" mass="10649">MSRDTPRSTVRGTHVSVKDGQVEKALRKFKNKIQDSGKLEELREREHYTKPTTKRRVAKNKAVRRYQKQIESDELAGRRPPRDGTRKRLY</sequence>
<dbReference type="GO" id="GO:0003735">
    <property type="term" value="F:structural constituent of ribosome"/>
    <property type="evidence" value="ECO:0007669"/>
    <property type="project" value="InterPro"/>
</dbReference>
<evidence type="ECO:0000256" key="4">
    <source>
        <dbReference type="SAM" id="MobiDB-lite"/>
    </source>
</evidence>
<feature type="region of interest" description="Disordered" evidence="4">
    <location>
        <begin position="42"/>
        <end position="90"/>
    </location>
</feature>
<feature type="compositionally biased region" description="Basic residues" evidence="4">
    <location>
        <begin position="52"/>
        <end position="67"/>
    </location>
</feature>
<dbReference type="Gene3D" id="1.20.5.1150">
    <property type="entry name" value="Ribosomal protein S8"/>
    <property type="match status" value="1"/>
</dbReference>
<keyword evidence="3" id="KW-0687">Ribonucleoprotein</keyword>
<dbReference type="HAMAP" id="MF_00358">
    <property type="entry name" value="Ribosomal_bS21"/>
    <property type="match status" value="1"/>
</dbReference>
<feature type="compositionally biased region" description="Basic and acidic residues" evidence="4">
    <location>
        <begin position="68"/>
        <end position="90"/>
    </location>
</feature>
<dbReference type="NCBIfam" id="TIGR00030">
    <property type="entry name" value="S21p"/>
    <property type="match status" value="1"/>
</dbReference>
<keyword evidence="2 5" id="KW-0689">Ribosomal protein</keyword>
<gene>
    <name evidence="5" type="ORF">UFOVP71_212</name>
</gene>
<dbReference type="Pfam" id="PF01165">
    <property type="entry name" value="Ribosomal_S21"/>
    <property type="match status" value="1"/>
</dbReference>
<reference evidence="5" key="1">
    <citation type="submission" date="2020-05" db="EMBL/GenBank/DDBJ databases">
        <authorList>
            <person name="Chiriac C."/>
            <person name="Salcher M."/>
            <person name="Ghai R."/>
            <person name="Kavagutti S V."/>
        </authorList>
    </citation>
    <scope>NUCLEOTIDE SEQUENCE</scope>
</reference>
<name>A0A6J5TBL0_9CAUD</name>
<dbReference type="GO" id="GO:1990904">
    <property type="term" value="C:ribonucleoprotein complex"/>
    <property type="evidence" value="ECO:0007669"/>
    <property type="project" value="UniProtKB-KW"/>
</dbReference>
<dbReference type="InterPro" id="IPR038380">
    <property type="entry name" value="Ribosomal_bS21_sf"/>
</dbReference>
<evidence type="ECO:0000256" key="3">
    <source>
        <dbReference type="ARBA" id="ARBA00023274"/>
    </source>
</evidence>
<dbReference type="InterPro" id="IPR001911">
    <property type="entry name" value="Ribosomal_bS21"/>
</dbReference>